<dbReference type="SUPFAM" id="SSF49373">
    <property type="entry name" value="Invasin/intimin cell-adhesion fragments"/>
    <property type="match status" value="3"/>
</dbReference>
<reference evidence="3 4" key="1">
    <citation type="journal article" date="2022" name="Front. Microbiol.">
        <title>High genomic differentiation and limited gene flow indicate recent cryptic speciation within the genus Laspinema (cyanobacteria).</title>
        <authorList>
            <person name="Stanojkovic A."/>
            <person name="Skoupy S."/>
            <person name="Skaloud P."/>
            <person name="Dvorak P."/>
        </authorList>
    </citation>
    <scope>NUCLEOTIDE SEQUENCE [LARGE SCALE GENOMIC DNA]</scope>
    <source>
        <strain evidence="3 4">D2a</strain>
    </source>
</reference>
<name>A0ABT2MP34_9CYAN</name>
<comment type="caution">
    <text evidence="3">The sequence shown here is derived from an EMBL/GenBank/DDBJ whole genome shotgun (WGS) entry which is preliminary data.</text>
</comment>
<evidence type="ECO:0000313" key="4">
    <source>
        <dbReference type="Proteomes" id="UP001525890"/>
    </source>
</evidence>
<dbReference type="PANTHER" id="PTHR23019:SF0">
    <property type="entry name" value="NUCLEAR PORE MEMBRANE GLYCOPROTEIN 210"/>
    <property type="match status" value="1"/>
</dbReference>
<feature type="domain" description="BIG2" evidence="2">
    <location>
        <begin position="328"/>
        <end position="405"/>
    </location>
</feature>
<dbReference type="Proteomes" id="UP001525890">
    <property type="component" value="Unassembled WGS sequence"/>
</dbReference>
<dbReference type="Pfam" id="PF02368">
    <property type="entry name" value="Big_2"/>
    <property type="match status" value="2"/>
</dbReference>
<dbReference type="RefSeq" id="WP_368005891.1">
    <property type="nucleotide sequence ID" value="NZ_JAMXFF010000009.1"/>
</dbReference>
<dbReference type="EMBL" id="JAMXFF010000009">
    <property type="protein sequence ID" value="MCT7966242.1"/>
    <property type="molecule type" value="Genomic_DNA"/>
</dbReference>
<dbReference type="InterPro" id="IPR003343">
    <property type="entry name" value="Big_2"/>
</dbReference>
<keyword evidence="1" id="KW-0812">Transmembrane</keyword>
<accession>A0ABT2MP34</accession>
<keyword evidence="1" id="KW-1133">Transmembrane helix</keyword>
<keyword evidence="1" id="KW-0472">Membrane</keyword>
<keyword evidence="4" id="KW-1185">Reference proteome</keyword>
<protein>
    <submittedName>
        <fullName evidence="3">Ig-like domain-containing protein</fullName>
    </submittedName>
</protein>
<feature type="transmembrane region" description="Helical" evidence="1">
    <location>
        <begin position="21"/>
        <end position="43"/>
    </location>
</feature>
<sequence length="459" mass="49417">MTSEVPSKSQSDSGLRNQLSKYFGGLLGIFLIWTVLLVTYTLIHQHGCSAIIWWQQGDQVSCWQTSVTPESIEIRPGETATLNAKATGTGDYTPEIHWKSKNRGIAFLDKEEGKQVLVQGKDAGKTEVSVRIGLENQNSAKKSVQFQIPIEVLPSLSIKPQELRIKEGVEKQLSVDFTGVRWLKNKSISWQVANPNIIQIDETNRVKALKTGTTTLTAVWTENPRVSQTIGVSVIENPPQITGIQLQSYPKQIYVGETVHLNAQASCQGNCTAADTRMFWSSDHPEQATISPDGDLNGLDRGQVTLTATPIIDESQSRSVTVGILDPIVTDVQVQPSSVKVGVNNQKRVQAKLDGRGYFNKSVSWTSANPNIAQVDDNGMVTGVKKGKTRLEARSVSHPDQVAVAEVNVKSAGCSPGTAAAIGAVVTIGSSALLVPPPIAFVAGSAAATGLCWIIDQVN</sequence>
<evidence type="ECO:0000313" key="3">
    <source>
        <dbReference type="EMBL" id="MCT7966242.1"/>
    </source>
</evidence>
<feature type="domain" description="BIG2" evidence="2">
    <location>
        <begin position="240"/>
        <end position="322"/>
    </location>
</feature>
<proteinExistence type="predicted"/>
<dbReference type="PANTHER" id="PTHR23019">
    <property type="entry name" value="NUCLEAR PORE MEMBRANE GLYCOPROTEIN GP210-RELATED"/>
    <property type="match status" value="1"/>
</dbReference>
<evidence type="ECO:0000259" key="2">
    <source>
        <dbReference type="SMART" id="SM00635"/>
    </source>
</evidence>
<dbReference type="SMART" id="SM00635">
    <property type="entry name" value="BID_2"/>
    <property type="match status" value="4"/>
</dbReference>
<dbReference type="InterPro" id="IPR045197">
    <property type="entry name" value="NUP210-like"/>
</dbReference>
<feature type="domain" description="BIG2" evidence="2">
    <location>
        <begin position="61"/>
        <end position="142"/>
    </location>
</feature>
<evidence type="ECO:0000256" key="1">
    <source>
        <dbReference type="SAM" id="Phobius"/>
    </source>
</evidence>
<organism evidence="3 4">
    <name type="scientific">Laspinema palackyanum D2a</name>
    <dbReference type="NCBI Taxonomy" id="2953684"/>
    <lineage>
        <taxon>Bacteria</taxon>
        <taxon>Bacillati</taxon>
        <taxon>Cyanobacteriota</taxon>
        <taxon>Cyanophyceae</taxon>
        <taxon>Oscillatoriophycideae</taxon>
        <taxon>Oscillatoriales</taxon>
        <taxon>Laspinemataceae</taxon>
        <taxon>Laspinema</taxon>
        <taxon>Laspinema palackyanum</taxon>
    </lineage>
</organism>
<gene>
    <name evidence="3" type="ORF">NG799_07835</name>
</gene>
<feature type="domain" description="BIG2" evidence="2">
    <location>
        <begin position="152"/>
        <end position="230"/>
    </location>
</feature>
<dbReference type="InterPro" id="IPR008964">
    <property type="entry name" value="Invasin/intimin_cell_adhesion"/>
</dbReference>
<dbReference type="Gene3D" id="2.60.40.1080">
    <property type="match status" value="4"/>
</dbReference>